<gene>
    <name evidence="4" type="ORF">C4886_03545</name>
</gene>
<dbReference type="InterPro" id="IPR010611">
    <property type="entry name" value="3D_dom"/>
</dbReference>
<feature type="chain" id="PRO_5016760619" description="SH3b domain-containing protein" evidence="2">
    <location>
        <begin position="23"/>
        <end position="359"/>
    </location>
</feature>
<dbReference type="InterPro" id="IPR036908">
    <property type="entry name" value="RlpA-like_sf"/>
</dbReference>
<name>A0A367G424_9FIRM</name>
<evidence type="ECO:0000313" key="5">
    <source>
        <dbReference type="Proteomes" id="UP000253208"/>
    </source>
</evidence>
<feature type="signal peptide" evidence="2">
    <location>
        <begin position="1"/>
        <end position="22"/>
    </location>
</feature>
<dbReference type="Gene3D" id="2.30.30.40">
    <property type="entry name" value="SH3 Domains"/>
    <property type="match status" value="1"/>
</dbReference>
<dbReference type="Gene3D" id="2.40.40.10">
    <property type="entry name" value="RlpA-like domain"/>
    <property type="match status" value="1"/>
</dbReference>
<protein>
    <recommendedName>
        <fullName evidence="3">SH3b domain-containing protein</fullName>
    </recommendedName>
</protein>
<dbReference type="PROSITE" id="PS51781">
    <property type="entry name" value="SH3B"/>
    <property type="match status" value="1"/>
</dbReference>
<dbReference type="AlphaFoldDB" id="A0A367G424"/>
<dbReference type="InterPro" id="IPR051933">
    <property type="entry name" value="Resuscitation_pf_RpfB"/>
</dbReference>
<dbReference type="PANTHER" id="PTHR39160:SF4">
    <property type="entry name" value="RESUSCITATION-PROMOTING FACTOR RPFB"/>
    <property type="match status" value="1"/>
</dbReference>
<dbReference type="SUPFAM" id="SSF50685">
    <property type="entry name" value="Barwin-like endoglucanases"/>
    <property type="match status" value="1"/>
</dbReference>
<dbReference type="InterPro" id="IPR059180">
    <property type="entry name" value="3D_YorM"/>
</dbReference>
<dbReference type="EMBL" id="PSQG01000004">
    <property type="protein sequence ID" value="RCH45415.1"/>
    <property type="molecule type" value="Genomic_DNA"/>
</dbReference>
<evidence type="ECO:0000313" key="4">
    <source>
        <dbReference type="EMBL" id="RCH45415.1"/>
    </source>
</evidence>
<evidence type="ECO:0000256" key="1">
    <source>
        <dbReference type="ARBA" id="ARBA00022729"/>
    </source>
</evidence>
<accession>A0A367G424</accession>
<dbReference type="CDD" id="cd14667">
    <property type="entry name" value="3D_containing_proteins"/>
    <property type="match status" value="1"/>
</dbReference>
<dbReference type="Pfam" id="PF06725">
    <property type="entry name" value="3D"/>
    <property type="match status" value="1"/>
</dbReference>
<proteinExistence type="predicted"/>
<dbReference type="GO" id="GO:0019867">
    <property type="term" value="C:outer membrane"/>
    <property type="evidence" value="ECO:0007669"/>
    <property type="project" value="InterPro"/>
</dbReference>
<keyword evidence="1 2" id="KW-0732">Signal</keyword>
<feature type="domain" description="SH3b" evidence="3">
    <location>
        <begin position="60"/>
        <end position="128"/>
    </location>
</feature>
<evidence type="ECO:0000256" key="2">
    <source>
        <dbReference type="SAM" id="SignalP"/>
    </source>
</evidence>
<sequence length="359" mass="38117">MRKKLLAVILCASMLFPASVSAEVLGYEATLDTYTKEKKTPQQFQIDDGAGNTVNVLAKSDTLYVTAKNTEIRSNPGDSGTELRSVILGTKLERIAVCDNGWSKVTFQKKGEDKIIGYVSDSVLSDTEIVNKFTDTVTAAQDSDILDYPGKKDGEVVGEVLQDDELKRTGTVDAIWSRIVYTDDSGSDHVGYIPTSCLEGYQATEVAKAEQEKNTKAGSLTKSSGEGVFADAVDGVTSTGGSGSTAAGVQIGTPVSVSSDATLKPLGTFRITHYCPCSICCGPWANGITSTGVTATTNRTIAVDPSQIPYGSKVVINGQVYVAEDCGGAIRTNCIDVYVATHSEAEQKGVFYTEVYLLQ</sequence>
<evidence type="ECO:0000259" key="3">
    <source>
        <dbReference type="PROSITE" id="PS51781"/>
    </source>
</evidence>
<reference evidence="4 5" key="1">
    <citation type="submission" date="2018-02" db="EMBL/GenBank/DDBJ databases">
        <title>Complete genome sequencing of Faecalibacterium prausnitzii strains isolated from the human gut.</title>
        <authorList>
            <person name="Fitzgerald B.C."/>
            <person name="Shkoporov A.N."/>
            <person name="Ross P.R."/>
            <person name="Hill C."/>
        </authorList>
    </citation>
    <scope>NUCLEOTIDE SEQUENCE [LARGE SCALE GENOMIC DNA]</scope>
    <source>
        <strain evidence="4 5">APC942/31-1</strain>
    </source>
</reference>
<organism evidence="4 5">
    <name type="scientific">Blautia obeum</name>
    <dbReference type="NCBI Taxonomy" id="40520"/>
    <lineage>
        <taxon>Bacteria</taxon>
        <taxon>Bacillati</taxon>
        <taxon>Bacillota</taxon>
        <taxon>Clostridia</taxon>
        <taxon>Lachnospirales</taxon>
        <taxon>Lachnospiraceae</taxon>
        <taxon>Blautia</taxon>
    </lineage>
</organism>
<dbReference type="GO" id="GO:0004553">
    <property type="term" value="F:hydrolase activity, hydrolyzing O-glycosyl compounds"/>
    <property type="evidence" value="ECO:0007669"/>
    <property type="project" value="InterPro"/>
</dbReference>
<dbReference type="PANTHER" id="PTHR39160">
    <property type="entry name" value="CELL WALL-BINDING PROTEIN YOCH"/>
    <property type="match status" value="1"/>
</dbReference>
<dbReference type="Proteomes" id="UP000253208">
    <property type="component" value="Unassembled WGS sequence"/>
</dbReference>
<dbReference type="RefSeq" id="WP_114001714.1">
    <property type="nucleotide sequence ID" value="NZ_PSQG01000004.1"/>
</dbReference>
<dbReference type="GO" id="GO:0009254">
    <property type="term" value="P:peptidoglycan turnover"/>
    <property type="evidence" value="ECO:0007669"/>
    <property type="project" value="InterPro"/>
</dbReference>
<dbReference type="InterPro" id="IPR003646">
    <property type="entry name" value="SH3-like_bac-type"/>
</dbReference>
<comment type="caution">
    <text evidence="4">The sequence shown here is derived from an EMBL/GenBank/DDBJ whole genome shotgun (WGS) entry which is preliminary data.</text>
</comment>